<organism evidence="2 3">
    <name type="scientific">Paraburkholderia eburnea</name>
    <dbReference type="NCBI Taxonomy" id="1189126"/>
    <lineage>
        <taxon>Bacteria</taxon>
        <taxon>Pseudomonadati</taxon>
        <taxon>Pseudomonadota</taxon>
        <taxon>Betaproteobacteria</taxon>
        <taxon>Burkholderiales</taxon>
        <taxon>Burkholderiaceae</taxon>
        <taxon>Paraburkholderia</taxon>
    </lineage>
</organism>
<feature type="chain" id="PRO_5015558811" evidence="1">
    <location>
        <begin position="24"/>
        <end position="429"/>
    </location>
</feature>
<accession>A0A2S4MA79</accession>
<gene>
    <name evidence="2" type="ORF">B0G62_106182</name>
</gene>
<evidence type="ECO:0000256" key="1">
    <source>
        <dbReference type="SAM" id="SignalP"/>
    </source>
</evidence>
<dbReference type="PROSITE" id="PS51257">
    <property type="entry name" value="PROKAR_LIPOPROTEIN"/>
    <property type="match status" value="1"/>
</dbReference>
<name>A0A2S4MA79_9BURK</name>
<feature type="signal peptide" evidence="1">
    <location>
        <begin position="1"/>
        <end position="23"/>
    </location>
</feature>
<reference evidence="2 3" key="1">
    <citation type="submission" date="2018-01" db="EMBL/GenBank/DDBJ databases">
        <title>Genomic Encyclopedia of Type Strains, Phase III (KMG-III): the genomes of soil and plant-associated and newly described type strains.</title>
        <authorList>
            <person name="Whitman W."/>
        </authorList>
    </citation>
    <scope>NUCLEOTIDE SEQUENCE [LARGE SCALE GENOMIC DNA]</scope>
    <source>
        <strain evidence="2 3">JCM 18070</strain>
    </source>
</reference>
<evidence type="ECO:0000313" key="3">
    <source>
        <dbReference type="Proteomes" id="UP000237381"/>
    </source>
</evidence>
<dbReference type="Proteomes" id="UP000237381">
    <property type="component" value="Unassembled WGS sequence"/>
</dbReference>
<evidence type="ECO:0000313" key="2">
    <source>
        <dbReference type="EMBL" id="POR51648.1"/>
    </source>
</evidence>
<keyword evidence="1" id="KW-0732">Signal</keyword>
<protein>
    <submittedName>
        <fullName evidence="2">Uncharacterized protein</fullName>
    </submittedName>
</protein>
<keyword evidence="3" id="KW-1185">Reference proteome</keyword>
<proteinExistence type="predicted"/>
<dbReference type="AlphaFoldDB" id="A0A2S4MA79"/>
<sequence length="429" mass="42419">MMMAKMKHKAGWAALAFSALLTACGGGSGGSGGTGNDGSTGNPQQTAAALQPLPGGSTYVGTVSFGDTVKIALDSPAKGQLTLSFVNSQFGLAGDVVGAYTQANGVLSVSGLTPANGATLSQAQAAALSLSLVVSTAANGPGMLSGTIAQVPNLLGSGTLAGQFALTNSGVTSVADLAGQYSLVSLTGDYSVDGVPTGAQNPVAGQANIDAAGAARFCFGQAYSASCTDVDDTPGATARVTDVASFTPDPDQTTYPGAFDMIVGGQTVGRAFVAVQGANKTLFIDRFGKSPEGTPRTGSMVMTTTQTLPTGAFDGTWSCAEPNTDDKNHLLGDIAVSTVQISGGTGAANGQPGYLSLTYNAAFDYAAASKSSANPSVASGIGGLIAGQISMPAGVAGLSFLPVGSAQMYFIDEPNGSGFFVQGLCTRSS</sequence>
<dbReference type="EMBL" id="PQGA01000006">
    <property type="protein sequence ID" value="POR51648.1"/>
    <property type="molecule type" value="Genomic_DNA"/>
</dbReference>
<dbReference type="RefSeq" id="WP_103704887.1">
    <property type="nucleotide sequence ID" value="NZ_PQGA01000006.1"/>
</dbReference>
<dbReference type="OrthoDB" id="323572at2"/>
<comment type="caution">
    <text evidence="2">The sequence shown here is derived from an EMBL/GenBank/DDBJ whole genome shotgun (WGS) entry which is preliminary data.</text>
</comment>